<feature type="transmembrane region" description="Helical" evidence="9">
    <location>
        <begin position="75"/>
        <end position="93"/>
    </location>
</feature>
<evidence type="ECO:0000256" key="2">
    <source>
        <dbReference type="ARBA" id="ARBA00007776"/>
    </source>
</evidence>
<keyword evidence="7 9" id="KW-0472">Membrane</keyword>
<evidence type="ECO:0000256" key="9">
    <source>
        <dbReference type="SAM" id="Phobius"/>
    </source>
</evidence>
<evidence type="ECO:0000256" key="5">
    <source>
        <dbReference type="ARBA" id="ARBA00022960"/>
    </source>
</evidence>
<feature type="transmembrane region" description="Helical" evidence="9">
    <location>
        <begin position="105"/>
        <end position="127"/>
    </location>
</feature>
<keyword evidence="5" id="KW-0133">Cell shape</keyword>
<comment type="subcellular location">
    <subcellularLocation>
        <location evidence="1">Cell membrane</location>
        <topology evidence="1">Multi-pass membrane protein</topology>
    </subcellularLocation>
</comment>
<evidence type="ECO:0000256" key="7">
    <source>
        <dbReference type="ARBA" id="ARBA00023136"/>
    </source>
</evidence>
<feature type="transmembrane region" description="Helical" evidence="9">
    <location>
        <begin position="36"/>
        <end position="63"/>
    </location>
</feature>
<dbReference type="GO" id="GO:0008360">
    <property type="term" value="P:regulation of cell shape"/>
    <property type="evidence" value="ECO:0007669"/>
    <property type="project" value="UniProtKB-KW"/>
</dbReference>
<gene>
    <name evidence="10" type="ORF">GCM10012280_03900</name>
</gene>
<feature type="transmembrane region" description="Helical" evidence="9">
    <location>
        <begin position="139"/>
        <end position="159"/>
    </location>
</feature>
<name>A0A917ZCR3_9ACTN</name>
<dbReference type="EMBL" id="BMMS01000001">
    <property type="protein sequence ID" value="GGO80898.1"/>
    <property type="molecule type" value="Genomic_DNA"/>
</dbReference>
<dbReference type="AlphaFoldDB" id="A0A917ZCR3"/>
<evidence type="ECO:0000256" key="1">
    <source>
        <dbReference type="ARBA" id="ARBA00004651"/>
    </source>
</evidence>
<protein>
    <submittedName>
        <fullName evidence="10">Rod shape-determining protein MreD</fullName>
    </submittedName>
</protein>
<evidence type="ECO:0000313" key="10">
    <source>
        <dbReference type="EMBL" id="GGO80898.1"/>
    </source>
</evidence>
<evidence type="ECO:0000256" key="3">
    <source>
        <dbReference type="ARBA" id="ARBA00022475"/>
    </source>
</evidence>
<sequence>MRLNRLLLSCLLLAVALVLQVSILARLHLPGAVPDLTLLVVVGLAITYGPMGGSLVGFGAGLLTDLAPPADHAAGRYALVLCLIGYLAGLVRPETGPLRSATKPMFVVACAAVASTVLYAGVGSLVGDTAARNVGFSSLVLSALLYDLLLAPFTVPWVMALARKLDPDPLGTPGEGSASAAAAQGWLSAANGRGSRFSATGKLNGTGRVRSGLLRPGRTRIGGQRSGFGRSLNRNGFGKLGKRP</sequence>
<proteinExistence type="inferred from homology"/>
<accession>A0A917ZCR3</accession>
<dbReference type="GO" id="GO:0005886">
    <property type="term" value="C:plasma membrane"/>
    <property type="evidence" value="ECO:0007669"/>
    <property type="project" value="UniProtKB-SubCell"/>
</dbReference>
<evidence type="ECO:0000256" key="6">
    <source>
        <dbReference type="ARBA" id="ARBA00022989"/>
    </source>
</evidence>
<dbReference type="Gene3D" id="1.10.1760.20">
    <property type="match status" value="1"/>
</dbReference>
<dbReference type="Proteomes" id="UP000641932">
    <property type="component" value="Unassembled WGS sequence"/>
</dbReference>
<keyword evidence="3" id="KW-1003">Cell membrane</keyword>
<comment type="caution">
    <text evidence="10">The sequence shown here is derived from an EMBL/GenBank/DDBJ whole genome shotgun (WGS) entry which is preliminary data.</text>
</comment>
<evidence type="ECO:0000256" key="8">
    <source>
        <dbReference type="SAM" id="MobiDB-lite"/>
    </source>
</evidence>
<reference evidence="10" key="1">
    <citation type="journal article" date="2014" name="Int. J. Syst. Evol. Microbiol.">
        <title>Complete genome sequence of Corynebacterium casei LMG S-19264T (=DSM 44701T), isolated from a smear-ripened cheese.</title>
        <authorList>
            <consortium name="US DOE Joint Genome Institute (JGI-PGF)"/>
            <person name="Walter F."/>
            <person name="Albersmeier A."/>
            <person name="Kalinowski J."/>
            <person name="Ruckert C."/>
        </authorList>
    </citation>
    <scope>NUCLEOTIDE SEQUENCE</scope>
    <source>
        <strain evidence="10">CGMCC 4.7201</strain>
    </source>
</reference>
<evidence type="ECO:0000256" key="4">
    <source>
        <dbReference type="ARBA" id="ARBA00022692"/>
    </source>
</evidence>
<dbReference type="InterPro" id="IPR007227">
    <property type="entry name" value="Cell_shape_determining_MreD"/>
</dbReference>
<organism evidence="10 11">
    <name type="scientific">Wenjunlia tyrosinilytica</name>
    <dbReference type="NCBI Taxonomy" id="1544741"/>
    <lineage>
        <taxon>Bacteria</taxon>
        <taxon>Bacillati</taxon>
        <taxon>Actinomycetota</taxon>
        <taxon>Actinomycetes</taxon>
        <taxon>Kitasatosporales</taxon>
        <taxon>Streptomycetaceae</taxon>
        <taxon>Wenjunlia</taxon>
    </lineage>
</organism>
<comment type="similarity">
    <text evidence="2">Belongs to the MreD family.</text>
</comment>
<feature type="region of interest" description="Disordered" evidence="8">
    <location>
        <begin position="197"/>
        <end position="244"/>
    </location>
</feature>
<keyword evidence="6 9" id="KW-1133">Transmembrane helix</keyword>
<dbReference type="NCBIfam" id="TIGR03426">
    <property type="entry name" value="shape_MreD"/>
    <property type="match status" value="1"/>
</dbReference>
<reference evidence="10" key="2">
    <citation type="submission" date="2020-09" db="EMBL/GenBank/DDBJ databases">
        <authorList>
            <person name="Sun Q."/>
            <person name="Zhou Y."/>
        </authorList>
    </citation>
    <scope>NUCLEOTIDE SEQUENCE</scope>
    <source>
        <strain evidence="10">CGMCC 4.7201</strain>
    </source>
</reference>
<dbReference type="RefSeq" id="WP_189129655.1">
    <property type="nucleotide sequence ID" value="NZ_BMMS01000001.1"/>
</dbReference>
<keyword evidence="4 9" id="KW-0812">Transmembrane</keyword>
<keyword evidence="11" id="KW-1185">Reference proteome</keyword>
<evidence type="ECO:0000313" key="11">
    <source>
        <dbReference type="Proteomes" id="UP000641932"/>
    </source>
</evidence>
<dbReference type="Pfam" id="PF04093">
    <property type="entry name" value="MreD"/>
    <property type="match status" value="1"/>
</dbReference>